<dbReference type="Pfam" id="PF06985">
    <property type="entry name" value="HET"/>
    <property type="match status" value="1"/>
</dbReference>
<sequence>MRLLSADAEKPALKTFFNETERPEYAILSHTWMVAEDEVSFSDLADLDRARQKRGWKKIQHTILQAQAHDLDWVWVDTCCIDKSSSAELAEAINSMFRWYRDSAICYVYLDDVPDLTEWLELTHARWFTRGWTLQELLAPNDAHFFSQDWQILGDRGSLATLIAQAHGIGEGAASALHTLRHALTTRVTSFFEGFSIAQRMSWAAGRRLTRVEDEAYSLLGLFDANMPVLYGEGNKAFFRLQQEIMKTRMDHTIFVWEYDAPTGLYGTTDGQHRA</sequence>
<dbReference type="PANTHER" id="PTHR10622">
    <property type="entry name" value="HET DOMAIN-CONTAINING PROTEIN"/>
    <property type="match status" value="1"/>
</dbReference>
<reference evidence="3" key="1">
    <citation type="journal article" date="2012" name="PLoS Genet.">
        <title>The genomes of the fungal plant pathogens Cladosporium fulvum and Dothistroma septosporum reveal adaptation to different hosts and lifestyles but also signatures of common ancestry.</title>
        <authorList>
            <person name="de Wit P.J.G.M."/>
            <person name="van der Burgt A."/>
            <person name="Oekmen B."/>
            <person name="Stergiopoulos I."/>
            <person name="Abd-Elsalam K.A."/>
            <person name="Aerts A.L."/>
            <person name="Bahkali A.H."/>
            <person name="Beenen H.G."/>
            <person name="Chettri P."/>
            <person name="Cox M.P."/>
            <person name="Datema E."/>
            <person name="de Vries R.P."/>
            <person name="Dhillon B."/>
            <person name="Ganley A.R."/>
            <person name="Griffiths S.A."/>
            <person name="Guo Y."/>
            <person name="Hamelin R.C."/>
            <person name="Henrissat B."/>
            <person name="Kabir M.S."/>
            <person name="Jashni M.K."/>
            <person name="Kema G."/>
            <person name="Klaubauf S."/>
            <person name="Lapidus A."/>
            <person name="Levasseur A."/>
            <person name="Lindquist E."/>
            <person name="Mehrabi R."/>
            <person name="Ohm R.A."/>
            <person name="Owen T.J."/>
            <person name="Salamov A."/>
            <person name="Schwelm A."/>
            <person name="Schijlen E."/>
            <person name="Sun H."/>
            <person name="van den Burg H.A."/>
            <person name="van Ham R.C.H.J."/>
            <person name="Zhang S."/>
            <person name="Goodwin S.B."/>
            <person name="Grigoriev I.V."/>
            <person name="Collemare J."/>
            <person name="Bradshaw R.E."/>
        </authorList>
    </citation>
    <scope>NUCLEOTIDE SEQUENCE [LARGE SCALE GENOMIC DNA]</scope>
    <source>
        <strain evidence="3">NZE10 / CBS 128990</strain>
    </source>
</reference>
<reference evidence="2 3" key="2">
    <citation type="journal article" date="2012" name="PLoS Pathog.">
        <title>Diverse lifestyles and strategies of plant pathogenesis encoded in the genomes of eighteen Dothideomycetes fungi.</title>
        <authorList>
            <person name="Ohm R.A."/>
            <person name="Feau N."/>
            <person name="Henrissat B."/>
            <person name="Schoch C.L."/>
            <person name="Horwitz B.A."/>
            <person name="Barry K.W."/>
            <person name="Condon B.J."/>
            <person name="Copeland A.C."/>
            <person name="Dhillon B."/>
            <person name="Glaser F."/>
            <person name="Hesse C.N."/>
            <person name="Kosti I."/>
            <person name="LaButti K."/>
            <person name="Lindquist E.A."/>
            <person name="Lucas S."/>
            <person name="Salamov A.A."/>
            <person name="Bradshaw R.E."/>
            <person name="Ciuffetti L."/>
            <person name="Hamelin R.C."/>
            <person name="Kema G.H.J."/>
            <person name="Lawrence C."/>
            <person name="Scott J.A."/>
            <person name="Spatafora J.W."/>
            <person name="Turgeon B.G."/>
            <person name="de Wit P.J.G.M."/>
            <person name="Zhong S."/>
            <person name="Goodwin S.B."/>
            <person name="Grigoriev I.V."/>
        </authorList>
    </citation>
    <scope>NUCLEOTIDE SEQUENCE [LARGE SCALE GENOMIC DNA]</scope>
    <source>
        <strain evidence="3">NZE10 / CBS 128990</strain>
    </source>
</reference>
<dbReference type="eggNOG" id="KOG4177">
    <property type="taxonomic scope" value="Eukaryota"/>
</dbReference>
<dbReference type="PANTHER" id="PTHR10622:SF10">
    <property type="entry name" value="HET DOMAIN-CONTAINING PROTEIN"/>
    <property type="match status" value="1"/>
</dbReference>
<protein>
    <recommendedName>
        <fullName evidence="1">Heterokaryon incompatibility domain-containing protein</fullName>
    </recommendedName>
</protein>
<organism evidence="2 3">
    <name type="scientific">Dothistroma septosporum (strain NZE10 / CBS 128990)</name>
    <name type="common">Red band needle blight fungus</name>
    <name type="synonym">Mycosphaerella pini</name>
    <dbReference type="NCBI Taxonomy" id="675120"/>
    <lineage>
        <taxon>Eukaryota</taxon>
        <taxon>Fungi</taxon>
        <taxon>Dikarya</taxon>
        <taxon>Ascomycota</taxon>
        <taxon>Pezizomycotina</taxon>
        <taxon>Dothideomycetes</taxon>
        <taxon>Dothideomycetidae</taxon>
        <taxon>Mycosphaerellales</taxon>
        <taxon>Mycosphaerellaceae</taxon>
        <taxon>Dothistroma</taxon>
    </lineage>
</organism>
<dbReference type="HOGENOM" id="CLU_000288_138_0_1"/>
<feature type="domain" description="Heterokaryon incompatibility" evidence="1">
    <location>
        <begin position="25"/>
        <end position="111"/>
    </location>
</feature>
<keyword evidence="3" id="KW-1185">Reference proteome</keyword>
<dbReference type="STRING" id="675120.N1PE43"/>
<name>N1PE43_DOTSN</name>
<evidence type="ECO:0000259" key="1">
    <source>
        <dbReference type="Pfam" id="PF06985"/>
    </source>
</evidence>
<evidence type="ECO:0000313" key="3">
    <source>
        <dbReference type="Proteomes" id="UP000016933"/>
    </source>
</evidence>
<accession>N1PE43</accession>
<proteinExistence type="predicted"/>
<dbReference type="InterPro" id="IPR010730">
    <property type="entry name" value="HET"/>
</dbReference>
<gene>
    <name evidence="2" type="ORF">DOTSEDRAFT_91559</name>
</gene>
<dbReference type="OMA" id="RDSAICY"/>
<dbReference type="Proteomes" id="UP000016933">
    <property type="component" value="Unassembled WGS sequence"/>
</dbReference>
<dbReference type="AlphaFoldDB" id="N1PE43"/>
<dbReference type="EMBL" id="KB446544">
    <property type="protein sequence ID" value="EME40379.1"/>
    <property type="molecule type" value="Genomic_DNA"/>
</dbReference>
<evidence type="ECO:0000313" key="2">
    <source>
        <dbReference type="EMBL" id="EME40379.1"/>
    </source>
</evidence>
<dbReference type="OrthoDB" id="20872at2759"/>